<dbReference type="AlphaFoldDB" id="K1MHT4"/>
<protein>
    <submittedName>
        <fullName evidence="1">Uncharacterized protein</fullName>
    </submittedName>
</protein>
<organism evidence="1 2">
    <name type="scientific">Lactobacillus crispatus FB077-07</name>
    <dbReference type="NCBI Taxonomy" id="883092"/>
    <lineage>
        <taxon>Bacteria</taxon>
        <taxon>Bacillati</taxon>
        <taxon>Bacillota</taxon>
        <taxon>Bacilli</taxon>
        <taxon>Lactobacillales</taxon>
        <taxon>Lactobacillaceae</taxon>
        <taxon>Lactobacillus</taxon>
    </lineage>
</organism>
<evidence type="ECO:0000313" key="1">
    <source>
        <dbReference type="EMBL" id="EKB62013.1"/>
    </source>
</evidence>
<evidence type="ECO:0000313" key="2">
    <source>
        <dbReference type="Proteomes" id="UP000004722"/>
    </source>
</evidence>
<reference evidence="1 2" key="1">
    <citation type="submission" date="2012-07" db="EMBL/GenBank/DDBJ databases">
        <title>The Genome Sequence of Lactobacillus crispatus FB077-07.</title>
        <authorList>
            <consortium name="The Broad Institute Genome Sequencing Platform"/>
            <person name="Earl A."/>
            <person name="Ward D."/>
            <person name="Feldgarden M."/>
            <person name="Gevers D."/>
            <person name="Saerens B."/>
            <person name="Vaneechoutte M."/>
            <person name="Walker B."/>
            <person name="Young S.K."/>
            <person name="Zeng Q."/>
            <person name="Gargeya S."/>
            <person name="Fitzgerald M."/>
            <person name="Haas B."/>
            <person name="Abouelleil A."/>
            <person name="Alvarado L."/>
            <person name="Arachchi H.M."/>
            <person name="Berlin A.M."/>
            <person name="Chapman S.B."/>
            <person name="Goldberg J."/>
            <person name="Griggs A."/>
            <person name="Gujja S."/>
            <person name="Hansen M."/>
            <person name="Howarth C."/>
            <person name="Imamovic A."/>
            <person name="Larimer J."/>
            <person name="McCowen C."/>
            <person name="Montmayeur A."/>
            <person name="Murphy C."/>
            <person name="Neiman D."/>
            <person name="Pearson M."/>
            <person name="Priest M."/>
            <person name="Roberts A."/>
            <person name="Saif S."/>
            <person name="Shea T."/>
            <person name="Sisk P."/>
            <person name="Sykes S."/>
            <person name="Wortman J."/>
            <person name="Nusbaum C."/>
            <person name="Birren B."/>
        </authorList>
    </citation>
    <scope>NUCLEOTIDE SEQUENCE [LARGE SCALE GENOMIC DNA]</scope>
    <source>
        <strain evidence="1 2">FB077-07</strain>
    </source>
</reference>
<gene>
    <name evidence="1" type="ORF">HMPREF9249_02489</name>
</gene>
<dbReference type="EMBL" id="AGZG01000119">
    <property type="protein sequence ID" value="EKB62013.1"/>
    <property type="molecule type" value="Genomic_DNA"/>
</dbReference>
<name>K1MHT4_9LACO</name>
<comment type="caution">
    <text evidence="1">The sequence shown here is derived from an EMBL/GenBank/DDBJ whole genome shotgun (WGS) entry which is preliminary data.</text>
</comment>
<dbReference type="Proteomes" id="UP000004722">
    <property type="component" value="Unassembled WGS sequence"/>
</dbReference>
<sequence>MRYIYLINTLEQGTVERYVDLNNANAYLLD</sequence>
<proteinExistence type="predicted"/>
<accession>K1MHT4</accession>
<dbReference type="HOGENOM" id="CLU_3404144_0_0_9"/>